<accession>A0A2T6FV30</accession>
<evidence type="ECO:0000313" key="2">
    <source>
        <dbReference type="Proteomes" id="UP000244184"/>
    </source>
</evidence>
<organism evidence="1 2">
    <name type="scientific">Paenibacillus elgii</name>
    <dbReference type="NCBI Taxonomy" id="189691"/>
    <lineage>
        <taxon>Bacteria</taxon>
        <taxon>Bacillati</taxon>
        <taxon>Bacillota</taxon>
        <taxon>Bacilli</taxon>
        <taxon>Bacillales</taxon>
        <taxon>Paenibacillaceae</taxon>
        <taxon>Paenibacillus</taxon>
    </lineage>
</organism>
<dbReference type="GO" id="GO:0043937">
    <property type="term" value="P:regulation of sporulation"/>
    <property type="evidence" value="ECO:0007669"/>
    <property type="project" value="InterPro"/>
</dbReference>
<gene>
    <name evidence="1" type="ORF">C8Z91_29275</name>
</gene>
<dbReference type="SUPFAM" id="SSF140500">
    <property type="entry name" value="BAS1536-like"/>
    <property type="match status" value="1"/>
</dbReference>
<dbReference type="AlphaFoldDB" id="A0A2T6FV30"/>
<dbReference type="InterPro" id="IPR018540">
    <property type="entry name" value="Spo0E-like"/>
</dbReference>
<dbReference type="Gene3D" id="4.10.280.10">
    <property type="entry name" value="Helix-loop-helix DNA-binding domain"/>
    <property type="match status" value="1"/>
</dbReference>
<dbReference type="Proteomes" id="UP000244184">
    <property type="component" value="Unassembled WGS sequence"/>
</dbReference>
<protein>
    <submittedName>
        <fullName evidence="1">Aspartyl-phosphate phosphatase Spo0E family protein</fullName>
    </submittedName>
</protein>
<name>A0A2T6FV30_9BACL</name>
<dbReference type="InterPro" id="IPR036638">
    <property type="entry name" value="HLH_DNA-bd_sf"/>
</dbReference>
<dbReference type="InterPro" id="IPR037208">
    <property type="entry name" value="Spo0E-like_sf"/>
</dbReference>
<reference evidence="1 2" key="1">
    <citation type="submission" date="2018-03" db="EMBL/GenBank/DDBJ databases">
        <title>Genome sequence of Paenibacillus elgii strain AC13 an antimicrobial compound producing bacteria.</title>
        <authorList>
            <person name="Kurokawa A.S."/>
            <person name="Araujo J.F."/>
            <person name="Costa R.A."/>
            <person name="Ortega D.B."/>
            <person name="Pires A.S."/>
            <person name="Pappas G.J.Jr."/>
            <person name="Franco O.L."/>
            <person name="Barreto C."/>
            <person name="Magalhaes B.S."/>
            <person name="Kruger R.H."/>
        </authorList>
    </citation>
    <scope>NUCLEOTIDE SEQUENCE [LARGE SCALE GENOMIC DNA]</scope>
    <source>
        <strain evidence="1 2">AC13</strain>
    </source>
</reference>
<dbReference type="GO" id="GO:0046983">
    <property type="term" value="F:protein dimerization activity"/>
    <property type="evidence" value="ECO:0007669"/>
    <property type="project" value="InterPro"/>
</dbReference>
<evidence type="ECO:0000313" key="1">
    <source>
        <dbReference type="EMBL" id="PUA35758.1"/>
    </source>
</evidence>
<dbReference type="Pfam" id="PF09388">
    <property type="entry name" value="SpoOE-like"/>
    <property type="match status" value="1"/>
</dbReference>
<comment type="caution">
    <text evidence="1">The sequence shown here is derived from an EMBL/GenBank/DDBJ whole genome shotgun (WGS) entry which is preliminary data.</text>
</comment>
<sequence length="72" mass="8901">MKNRLKRKIKRMRQQLVMLVEEKGLFSNEEVIRLSQRLDRYILVAQGYQFSKKFRRTRYRPYIDPHENSNSI</sequence>
<dbReference type="EMBL" id="PYHP01000078">
    <property type="protein sequence ID" value="PUA35758.1"/>
    <property type="molecule type" value="Genomic_DNA"/>
</dbReference>
<proteinExistence type="predicted"/>